<protein>
    <recommendedName>
        <fullName evidence="4">Alanine racemase</fullName>
        <ecNumber evidence="4">5.1.1.1</ecNumber>
    </recommendedName>
</protein>
<evidence type="ECO:0000256" key="1">
    <source>
        <dbReference type="ARBA" id="ARBA00001933"/>
    </source>
</evidence>
<dbReference type="GO" id="GO:0009252">
    <property type="term" value="P:peptidoglycan biosynthetic process"/>
    <property type="evidence" value="ECO:0007669"/>
    <property type="project" value="TreeGrafter"/>
</dbReference>
<dbReference type="FunFam" id="3.20.20.10:FF:000002">
    <property type="entry name" value="Alanine racemase"/>
    <property type="match status" value="1"/>
</dbReference>
<dbReference type="GO" id="GO:0005829">
    <property type="term" value="C:cytosol"/>
    <property type="evidence" value="ECO:0007669"/>
    <property type="project" value="TreeGrafter"/>
</dbReference>
<dbReference type="InterPro" id="IPR000821">
    <property type="entry name" value="Ala_racemase"/>
</dbReference>
<evidence type="ECO:0000256" key="5">
    <source>
        <dbReference type="PIRSR" id="PIRSR600821-50"/>
    </source>
</evidence>
<dbReference type="InterPro" id="IPR029066">
    <property type="entry name" value="PLP-binding_barrel"/>
</dbReference>
<dbReference type="SUPFAM" id="SSF51419">
    <property type="entry name" value="PLP-binding barrel"/>
    <property type="match status" value="1"/>
</dbReference>
<dbReference type="PANTHER" id="PTHR30511:SF0">
    <property type="entry name" value="ALANINE RACEMASE, CATABOLIC-RELATED"/>
    <property type="match status" value="1"/>
</dbReference>
<proteinExistence type="inferred from homology"/>
<comment type="similarity">
    <text evidence="4">Belongs to the alanine racemase family.</text>
</comment>
<dbReference type="EMBL" id="SHKY01000001">
    <property type="protein sequence ID" value="RZU52005.1"/>
    <property type="molecule type" value="Genomic_DNA"/>
</dbReference>
<keyword evidence="3 4" id="KW-0413">Isomerase</keyword>
<comment type="function">
    <text evidence="4">Catalyzes the interconversion of L-alanine and D-alanine. May also act on other amino acids.</text>
</comment>
<organism evidence="8 9">
    <name type="scientific">Krasilnikovia cinnamomea</name>
    <dbReference type="NCBI Taxonomy" id="349313"/>
    <lineage>
        <taxon>Bacteria</taxon>
        <taxon>Bacillati</taxon>
        <taxon>Actinomycetota</taxon>
        <taxon>Actinomycetes</taxon>
        <taxon>Micromonosporales</taxon>
        <taxon>Micromonosporaceae</taxon>
        <taxon>Krasilnikovia</taxon>
    </lineage>
</organism>
<comment type="catalytic activity">
    <reaction evidence="4">
        <text>L-alanine = D-alanine</text>
        <dbReference type="Rhea" id="RHEA:20249"/>
        <dbReference type="ChEBI" id="CHEBI:57416"/>
        <dbReference type="ChEBI" id="CHEBI:57972"/>
        <dbReference type="EC" id="5.1.1.1"/>
    </reaction>
</comment>
<dbReference type="PRINTS" id="PR00992">
    <property type="entry name" value="ALARACEMASE"/>
</dbReference>
<feature type="modified residue" description="N6-(pyridoxal phosphate)lysine" evidence="4 5">
    <location>
        <position position="44"/>
    </location>
</feature>
<dbReference type="PROSITE" id="PS00395">
    <property type="entry name" value="ALANINE_RACEMASE"/>
    <property type="match status" value="1"/>
</dbReference>
<dbReference type="SUPFAM" id="SSF50621">
    <property type="entry name" value="Alanine racemase C-terminal domain-like"/>
    <property type="match status" value="1"/>
</dbReference>
<sequence length="400" mass="41722">MSTRPLSTLVPMWQAEVRIDLDAIRDNVATLRALTPAEVMAVVKADGYGHGMLPAARAAVAGGATWLGVCTLDEALELRRGGIRVPVLAWLVAPGLPLERGVAADVDLNAAGTEQLAEVVAAARRAGRSARVHLKLDTGLSRGGAPLAEWPHLLEAAGKAQADGEVEVVGVWSHFACADVPGHESIDRQLASFAEGLALAERYAITPRYRHIANSAALLTRPDTHYDLVRAGITIYGLSPLATEHASRLRPAMSARARVSLTKRVPAGQGVGYGLTYMTPRESTLALVPLGYGDGVPRHASNVGPVRLGGRNRTVAGRVSMDQIVVDCGDDPVAPGDVATLFGPGDDGAPTADDWAAAVGTINYEIVTRFGSSRVPRVYDGSAGVPAADVTPAPGDGEAQ</sequence>
<evidence type="ECO:0000256" key="2">
    <source>
        <dbReference type="ARBA" id="ARBA00022898"/>
    </source>
</evidence>
<dbReference type="UniPathway" id="UPA00042">
    <property type="reaction ID" value="UER00497"/>
</dbReference>
<dbReference type="Gene3D" id="2.40.37.10">
    <property type="entry name" value="Lyase, Ornithine Decarboxylase, Chain A, domain 1"/>
    <property type="match status" value="1"/>
</dbReference>
<feature type="active site" description="Proton acceptor; specific for L-alanine" evidence="4">
    <location>
        <position position="273"/>
    </location>
</feature>
<keyword evidence="2 4" id="KW-0663">Pyridoxal phosphate</keyword>
<evidence type="ECO:0000256" key="3">
    <source>
        <dbReference type="ARBA" id="ARBA00023235"/>
    </source>
</evidence>
<dbReference type="GO" id="GO:0030170">
    <property type="term" value="F:pyridoxal phosphate binding"/>
    <property type="evidence" value="ECO:0007669"/>
    <property type="project" value="UniProtKB-UniRule"/>
</dbReference>
<comment type="pathway">
    <text evidence="4">Amino-acid biosynthesis; D-alanine biosynthesis; D-alanine from L-alanine: step 1/1.</text>
</comment>
<evidence type="ECO:0000313" key="8">
    <source>
        <dbReference type="EMBL" id="RZU52005.1"/>
    </source>
</evidence>
<accession>A0A4Q7ZNQ0</accession>
<name>A0A4Q7ZNQ0_9ACTN</name>
<dbReference type="InterPro" id="IPR009006">
    <property type="entry name" value="Ala_racemase/Decarboxylase_C"/>
</dbReference>
<evidence type="ECO:0000256" key="6">
    <source>
        <dbReference type="PIRSR" id="PIRSR600821-52"/>
    </source>
</evidence>
<dbReference type="InterPro" id="IPR011079">
    <property type="entry name" value="Ala_racemase_C"/>
</dbReference>
<dbReference type="PANTHER" id="PTHR30511">
    <property type="entry name" value="ALANINE RACEMASE"/>
    <property type="match status" value="1"/>
</dbReference>
<gene>
    <name evidence="8" type="ORF">EV385_3846</name>
</gene>
<dbReference type="InterPro" id="IPR001608">
    <property type="entry name" value="Ala_racemase_N"/>
</dbReference>
<dbReference type="EC" id="5.1.1.1" evidence="4"/>
<dbReference type="HAMAP" id="MF_01201">
    <property type="entry name" value="Ala_racemase"/>
    <property type="match status" value="1"/>
</dbReference>
<feature type="binding site" evidence="4 6">
    <location>
        <position position="321"/>
    </location>
    <ligand>
        <name>substrate</name>
    </ligand>
</feature>
<feature type="domain" description="Alanine racemase C-terminal" evidence="7">
    <location>
        <begin position="252"/>
        <end position="380"/>
    </location>
</feature>
<feature type="binding site" evidence="4 6">
    <location>
        <position position="142"/>
    </location>
    <ligand>
        <name>substrate</name>
    </ligand>
</feature>
<dbReference type="GO" id="GO:0030632">
    <property type="term" value="P:D-alanine biosynthetic process"/>
    <property type="evidence" value="ECO:0007669"/>
    <property type="project" value="UniProtKB-UniRule"/>
</dbReference>
<evidence type="ECO:0000259" key="7">
    <source>
        <dbReference type="SMART" id="SM01005"/>
    </source>
</evidence>
<evidence type="ECO:0000256" key="4">
    <source>
        <dbReference type="HAMAP-Rule" id="MF_01201"/>
    </source>
</evidence>
<evidence type="ECO:0000313" key="9">
    <source>
        <dbReference type="Proteomes" id="UP000292564"/>
    </source>
</evidence>
<comment type="cofactor">
    <cofactor evidence="1 4 5">
        <name>pyridoxal 5'-phosphate</name>
        <dbReference type="ChEBI" id="CHEBI:597326"/>
    </cofactor>
</comment>
<dbReference type="Proteomes" id="UP000292564">
    <property type="component" value="Unassembled WGS sequence"/>
</dbReference>
<dbReference type="Pfam" id="PF00842">
    <property type="entry name" value="Ala_racemase_C"/>
    <property type="match status" value="1"/>
</dbReference>
<dbReference type="GO" id="GO:0008784">
    <property type="term" value="F:alanine racemase activity"/>
    <property type="evidence" value="ECO:0007669"/>
    <property type="project" value="UniProtKB-UniRule"/>
</dbReference>
<comment type="caution">
    <text evidence="8">The sequence shown here is derived from an EMBL/GenBank/DDBJ whole genome shotgun (WGS) entry which is preliminary data.</text>
</comment>
<dbReference type="SMART" id="SM01005">
    <property type="entry name" value="Ala_racemase_C"/>
    <property type="match status" value="1"/>
</dbReference>
<dbReference type="NCBIfam" id="TIGR00492">
    <property type="entry name" value="alr"/>
    <property type="match status" value="1"/>
</dbReference>
<dbReference type="AlphaFoldDB" id="A0A4Q7ZNQ0"/>
<dbReference type="Pfam" id="PF01168">
    <property type="entry name" value="Ala_racemase_N"/>
    <property type="match status" value="1"/>
</dbReference>
<dbReference type="InterPro" id="IPR020622">
    <property type="entry name" value="Ala_racemase_pyridoxalP-BS"/>
</dbReference>
<dbReference type="Gene3D" id="3.20.20.10">
    <property type="entry name" value="Alanine racemase"/>
    <property type="match status" value="1"/>
</dbReference>
<keyword evidence="9" id="KW-1185">Reference proteome</keyword>
<dbReference type="CDD" id="cd00430">
    <property type="entry name" value="PLPDE_III_AR"/>
    <property type="match status" value="1"/>
</dbReference>
<reference evidence="8 9" key="1">
    <citation type="submission" date="2019-02" db="EMBL/GenBank/DDBJ databases">
        <title>Sequencing the genomes of 1000 actinobacteria strains.</title>
        <authorList>
            <person name="Klenk H.-P."/>
        </authorList>
    </citation>
    <scope>NUCLEOTIDE SEQUENCE [LARGE SCALE GENOMIC DNA]</scope>
    <source>
        <strain evidence="8 9">DSM 45162</strain>
    </source>
</reference>
<feature type="active site" description="Proton acceptor; specific for D-alanine" evidence="4">
    <location>
        <position position="44"/>
    </location>
</feature>